<protein>
    <submittedName>
        <fullName evidence="5">5'-nucleotidase</fullName>
    </submittedName>
</protein>
<evidence type="ECO:0000256" key="2">
    <source>
        <dbReference type="ARBA" id="ARBA00022525"/>
    </source>
</evidence>
<dbReference type="InterPro" id="IPR050557">
    <property type="entry name" value="RTX_toxin/Mannuronan_C5-epim"/>
</dbReference>
<dbReference type="PRINTS" id="PR00313">
    <property type="entry name" value="CABNDNGRPT"/>
</dbReference>
<dbReference type="OrthoDB" id="6290657at2"/>
<feature type="chain" id="PRO_5007368244" evidence="4">
    <location>
        <begin position="22"/>
        <end position="752"/>
    </location>
</feature>
<evidence type="ECO:0000313" key="6">
    <source>
        <dbReference type="EMBL" id="KID56105.1"/>
    </source>
</evidence>
<reference evidence="6 7" key="2">
    <citation type="submission" date="2014-12" db="EMBL/GenBank/DDBJ databases">
        <title>Draft Genome Sequence of Pseudoalteromonas luteoviolacea HI1.</title>
        <authorList>
            <person name="Asahina A.Y."/>
            <person name="Hadfield M.G."/>
        </authorList>
    </citation>
    <scope>NUCLEOTIDE SEQUENCE [LARGE SCALE GENOMIC DNA]</scope>
    <source>
        <strain evidence="6 7">HI1</strain>
    </source>
</reference>
<dbReference type="RefSeq" id="WP_039610679.1">
    <property type="nucleotide sequence ID" value="NZ_JWIC01000007.1"/>
</dbReference>
<keyword evidence="2" id="KW-0964">Secreted</keyword>
<sequence length="752" mass="81923">MKLSKIHLALLLSLSTQQSLANTHIDDTAELDTLSEVEQQFQHFYDIELPEQLHLLQVSQSMQTENISDDNSYIFSGTMYALTTMQGYMGTFFPALKGSFIVSTPGTYLTYYALDYAGRVIGGVLRVAGQDNAAAYFPNKQFATQAPSKAFFGQDVDMGKYEWVDELIDVPNQAILGTAYSFSELSYKLTNDPIDFAKEYIDMHEDVGVGLTCNYTGYCNNSSSSQPQQTKKQKRPEYYQQYGDTAQLQQHTCDSSKDHMHHYDSPHKYYHLVYIAGSKHSINMPTDSSDAYIKFRNVRSGGGDDFLYMASNAKGNTFAGDGDDLITNFNSGGMYGEKGDDIIIGKSIYGEISGFGGEGGDFISRVNKAYGGSGKDKLIWVKNGFGGTEDDLLVGTNKNDVLEGGFGNDLIEAGNGLDTLDGGDGNDILRLDATRGDKIEIVNGGLGEDALEIKISQLMRTTQANQLQNGQIKVRSDALQVMEISNIESLHWRQILPTLNHEQTVETKDANLIPEHFTVDASNININQVFTGQGGLVTFLSGSGDDVLIGGALNNTLKGGKGDDVIRGGQSDDNLYGGMGNDLFIASLGNDFYYGSTGIDTITLESLAAGQTVKLSQISDRVENLMGTPYVDELHGNHLENFIAGGHGADKLFGHDGQDILVGDKGADTLNGGANNDILIGGSGRDIFVMSLGNDVIEDFGKHDRIDLSELGLLQSDIIIERGDKSTFIYSEDISMMLQNYLGEISFIESKN</sequence>
<dbReference type="InterPro" id="IPR011049">
    <property type="entry name" value="Serralysin-like_metalloprot_C"/>
</dbReference>
<proteinExistence type="predicted"/>
<dbReference type="PROSITE" id="PS00330">
    <property type="entry name" value="HEMOLYSIN_CALCIUM"/>
    <property type="match status" value="2"/>
</dbReference>
<dbReference type="Pfam" id="PF00353">
    <property type="entry name" value="HemolysinCabind"/>
    <property type="match status" value="4"/>
</dbReference>
<dbReference type="PANTHER" id="PTHR38340:SF1">
    <property type="entry name" value="S-LAYER PROTEIN"/>
    <property type="match status" value="1"/>
</dbReference>
<evidence type="ECO:0000256" key="3">
    <source>
        <dbReference type="ARBA" id="ARBA00022837"/>
    </source>
</evidence>
<evidence type="ECO:0000256" key="1">
    <source>
        <dbReference type="ARBA" id="ARBA00004613"/>
    </source>
</evidence>
<dbReference type="EMBL" id="JWIC01000007">
    <property type="protein sequence ID" value="KID56105.1"/>
    <property type="molecule type" value="Genomic_DNA"/>
</dbReference>
<organism evidence="5">
    <name type="scientific">Pseudoalteromonas luteoviolacea</name>
    <dbReference type="NCBI Taxonomy" id="43657"/>
    <lineage>
        <taxon>Bacteria</taxon>
        <taxon>Pseudomonadati</taxon>
        <taxon>Pseudomonadota</taxon>
        <taxon>Gammaproteobacteria</taxon>
        <taxon>Alteromonadales</taxon>
        <taxon>Pseudoalteromonadaceae</taxon>
        <taxon>Pseudoalteromonas</taxon>
    </lineage>
</organism>
<keyword evidence="3" id="KW-0106">Calcium</keyword>
<gene>
    <name evidence="6" type="ORF">JF50_17570</name>
</gene>
<dbReference type="EMBL" id="KF724688">
    <property type="protein sequence ID" value="AHX39851.1"/>
    <property type="molecule type" value="Genomic_DNA"/>
</dbReference>
<dbReference type="GO" id="GO:0005509">
    <property type="term" value="F:calcium ion binding"/>
    <property type="evidence" value="ECO:0007669"/>
    <property type="project" value="InterPro"/>
</dbReference>
<dbReference type="InterPro" id="IPR018511">
    <property type="entry name" value="Hemolysin-typ_Ca-bd_CS"/>
</dbReference>
<reference evidence="5" key="1">
    <citation type="journal article" date="2014" name="Science">
        <title>Marine tubeworm metamorphosis induced by arrays of bacterial phage tail-like structures.</title>
        <authorList>
            <person name="Shikuma N.J."/>
            <person name="Pilhofer M."/>
            <person name="Weiss G.L."/>
            <person name="Hadfield M.G."/>
            <person name="Jensen G.J."/>
            <person name="Newman D.K."/>
        </authorList>
    </citation>
    <scope>NUCLEOTIDE SEQUENCE</scope>
    <source>
        <strain evidence="5">HI1</strain>
    </source>
</reference>
<keyword evidence="4" id="KW-0732">Signal</keyword>
<dbReference type="Proteomes" id="UP000031327">
    <property type="component" value="Unassembled WGS sequence"/>
</dbReference>
<evidence type="ECO:0000313" key="7">
    <source>
        <dbReference type="Proteomes" id="UP000031327"/>
    </source>
</evidence>
<dbReference type="GO" id="GO:0005576">
    <property type="term" value="C:extracellular region"/>
    <property type="evidence" value="ECO:0007669"/>
    <property type="project" value="UniProtKB-SubCell"/>
</dbReference>
<accession>A0A023Q0Y6</accession>
<evidence type="ECO:0000313" key="5">
    <source>
        <dbReference type="EMBL" id="AHX39851.1"/>
    </source>
</evidence>
<dbReference type="AlphaFoldDB" id="A0A023Q0Y6"/>
<dbReference type="Gene3D" id="2.150.10.10">
    <property type="entry name" value="Serralysin-like metalloprotease, C-terminal"/>
    <property type="match status" value="3"/>
</dbReference>
<dbReference type="PANTHER" id="PTHR38340">
    <property type="entry name" value="S-LAYER PROTEIN"/>
    <property type="match status" value="1"/>
</dbReference>
<name>A0A023Q0Y6_9GAMM</name>
<evidence type="ECO:0000256" key="4">
    <source>
        <dbReference type="SAM" id="SignalP"/>
    </source>
</evidence>
<feature type="signal peptide" evidence="4">
    <location>
        <begin position="1"/>
        <end position="21"/>
    </location>
</feature>
<dbReference type="InterPro" id="IPR001343">
    <property type="entry name" value="Hemolysn_Ca-bd"/>
</dbReference>
<dbReference type="SUPFAM" id="SSF51120">
    <property type="entry name" value="beta-Roll"/>
    <property type="match status" value="3"/>
</dbReference>
<comment type="subcellular location">
    <subcellularLocation>
        <location evidence="1">Secreted</location>
    </subcellularLocation>
</comment>